<feature type="signal peptide" evidence="1">
    <location>
        <begin position="1"/>
        <end position="31"/>
    </location>
</feature>
<evidence type="ECO:0000313" key="2">
    <source>
        <dbReference type="EMBL" id="GAA4477061.1"/>
    </source>
</evidence>
<evidence type="ECO:0000313" key="3">
    <source>
        <dbReference type="Proteomes" id="UP001501183"/>
    </source>
</evidence>
<reference evidence="3" key="1">
    <citation type="journal article" date="2019" name="Int. J. Syst. Evol. Microbiol.">
        <title>The Global Catalogue of Microorganisms (GCM) 10K type strain sequencing project: providing services to taxonomists for standard genome sequencing and annotation.</title>
        <authorList>
            <consortium name="The Broad Institute Genomics Platform"/>
            <consortium name="The Broad Institute Genome Sequencing Center for Infectious Disease"/>
            <person name="Wu L."/>
            <person name="Ma J."/>
        </authorList>
    </citation>
    <scope>NUCLEOTIDE SEQUENCE [LARGE SCALE GENOMIC DNA]</scope>
    <source>
        <strain evidence="3">JCM 32206</strain>
    </source>
</reference>
<evidence type="ECO:0008006" key="4">
    <source>
        <dbReference type="Google" id="ProtNLM"/>
    </source>
</evidence>
<keyword evidence="1" id="KW-0732">Signal</keyword>
<dbReference type="Proteomes" id="UP001501183">
    <property type="component" value="Unassembled WGS sequence"/>
</dbReference>
<dbReference type="EMBL" id="BAABFB010000029">
    <property type="protein sequence ID" value="GAA4477061.1"/>
    <property type="molecule type" value="Genomic_DNA"/>
</dbReference>
<feature type="chain" id="PRO_5046534972" description="Ig-like domain-containing protein" evidence="1">
    <location>
        <begin position="32"/>
        <end position="143"/>
    </location>
</feature>
<comment type="caution">
    <text evidence="2">The sequence shown here is derived from an EMBL/GenBank/DDBJ whole genome shotgun (WGS) entry which is preliminary data.</text>
</comment>
<name>A0ABP8P0K4_9NOCA</name>
<accession>A0ABP8P0K4</accession>
<keyword evidence="3" id="KW-1185">Reference proteome</keyword>
<proteinExistence type="predicted"/>
<protein>
    <recommendedName>
        <fullName evidence="4">Ig-like domain-containing protein</fullName>
    </recommendedName>
</protein>
<sequence length="143" mass="14339">MSGPQRWVCAGVVAAALAVVPTTGQTPAASAAPSVNTFQIPLVSVNSIWSCGPGLFCTFTPVAITGDAPGTVTFPALDPPQPGQPTVKGSYHMHWRNLGTGASGTVEVPYSEAVSVYTGPGLATASMTTGGEFIAGTGVFVVS</sequence>
<organism evidence="2 3">
    <name type="scientific">Rhodococcus olei</name>
    <dbReference type="NCBI Taxonomy" id="2161675"/>
    <lineage>
        <taxon>Bacteria</taxon>
        <taxon>Bacillati</taxon>
        <taxon>Actinomycetota</taxon>
        <taxon>Actinomycetes</taxon>
        <taxon>Mycobacteriales</taxon>
        <taxon>Nocardiaceae</taxon>
        <taxon>Rhodococcus</taxon>
    </lineage>
</organism>
<evidence type="ECO:0000256" key="1">
    <source>
        <dbReference type="SAM" id="SignalP"/>
    </source>
</evidence>
<gene>
    <name evidence="2" type="ORF">GCM10023094_18490</name>
</gene>